<dbReference type="EMBL" id="STGX01000008">
    <property type="protein sequence ID" value="THV28417.1"/>
    <property type="molecule type" value="Genomic_DNA"/>
</dbReference>
<dbReference type="SUPFAM" id="SSF51735">
    <property type="entry name" value="NAD(P)-binding Rossmann-fold domains"/>
    <property type="match status" value="1"/>
</dbReference>
<dbReference type="Pfam" id="PF01370">
    <property type="entry name" value="Epimerase"/>
    <property type="match status" value="1"/>
</dbReference>
<evidence type="ECO:0000313" key="4">
    <source>
        <dbReference type="Proteomes" id="UP000305792"/>
    </source>
</evidence>
<gene>
    <name evidence="3" type="ORF">E9998_12500</name>
</gene>
<name>A0A4S8PDH5_9ACTN</name>
<proteinExistence type="predicted"/>
<evidence type="ECO:0000313" key="3">
    <source>
        <dbReference type="EMBL" id="THV28417.1"/>
    </source>
</evidence>
<dbReference type="OrthoDB" id="9801785at2"/>
<organism evidence="3 4">
    <name type="scientific">Glycomyces paridis</name>
    <dbReference type="NCBI Taxonomy" id="2126555"/>
    <lineage>
        <taxon>Bacteria</taxon>
        <taxon>Bacillati</taxon>
        <taxon>Actinomycetota</taxon>
        <taxon>Actinomycetes</taxon>
        <taxon>Glycomycetales</taxon>
        <taxon>Glycomycetaceae</taxon>
        <taxon>Glycomyces</taxon>
    </lineage>
</organism>
<protein>
    <submittedName>
        <fullName evidence="3">NAD-dependent epimerase/dehydratase family protein</fullName>
    </submittedName>
</protein>
<evidence type="ECO:0000259" key="2">
    <source>
        <dbReference type="Pfam" id="PF01370"/>
    </source>
</evidence>
<keyword evidence="1" id="KW-0520">NAD</keyword>
<accession>A0A4S8PDH5</accession>
<sequence>MAASVDAVVAGAGGFIGGHLVASLLAEGKTVRAVDVKPLDEWYQVHDGTENLQRDLADLAACTEAVGDGAGEVYNLACNMGGMGFIENNKALCMLSVLPSTHMLMAAKESEVGRFFYSSSACVYAGYKQTEADIAPLKEEDAYPADAEDGYGWEKLFSERMCRHFREDFGLQTRIARYHNIYGPEGTWDGGREKAPAATCRKIALAALTGEKTVEIWGDGEQTRSFTYIDDCVQGTKMFTRGDVTEPLNLGSSELTTINNLYYLVADIAGIEIELKHIEGPLGVRGRNSDNTLIQKYYGWEPSISLREGMSKTYEWVYDQVKAKHSL</sequence>
<evidence type="ECO:0000256" key="1">
    <source>
        <dbReference type="ARBA" id="ARBA00023027"/>
    </source>
</evidence>
<keyword evidence="4" id="KW-1185">Reference proteome</keyword>
<feature type="domain" description="NAD-dependent epimerase/dehydratase" evidence="2">
    <location>
        <begin position="8"/>
        <end position="241"/>
    </location>
</feature>
<comment type="caution">
    <text evidence="3">The sequence shown here is derived from an EMBL/GenBank/DDBJ whole genome shotgun (WGS) entry which is preliminary data.</text>
</comment>
<dbReference type="RefSeq" id="WP_136530028.1">
    <property type="nucleotide sequence ID" value="NZ_STGX01000008.1"/>
</dbReference>
<dbReference type="Gene3D" id="3.40.50.720">
    <property type="entry name" value="NAD(P)-binding Rossmann-like Domain"/>
    <property type="match status" value="1"/>
</dbReference>
<reference evidence="3 4" key="1">
    <citation type="journal article" date="2018" name="Int. J. Syst. Evol. Microbiol.">
        <title>Glycomyces paridis sp. nov., isolated from the medicinal plant Paris polyphylla.</title>
        <authorList>
            <person name="Fang X.M."/>
            <person name="Bai J.L."/>
            <person name="Su J."/>
            <person name="Zhao L.L."/>
            <person name="Liu H.Y."/>
            <person name="Ma B.P."/>
            <person name="Zhang Y.Q."/>
            <person name="Yu L.Y."/>
        </authorList>
    </citation>
    <scope>NUCLEOTIDE SEQUENCE [LARGE SCALE GENOMIC DNA]</scope>
    <source>
        <strain evidence="3 4">CPCC 204357</strain>
    </source>
</reference>
<dbReference type="Proteomes" id="UP000305792">
    <property type="component" value="Unassembled WGS sequence"/>
</dbReference>
<dbReference type="InterPro" id="IPR001509">
    <property type="entry name" value="Epimerase_deHydtase"/>
</dbReference>
<dbReference type="AlphaFoldDB" id="A0A4S8PDH5"/>
<dbReference type="InterPro" id="IPR036291">
    <property type="entry name" value="NAD(P)-bd_dom_sf"/>
</dbReference>
<dbReference type="PANTHER" id="PTHR43574">
    <property type="entry name" value="EPIMERASE-RELATED"/>
    <property type="match status" value="1"/>
</dbReference>
<dbReference type="Gene3D" id="3.90.25.10">
    <property type="entry name" value="UDP-galactose 4-epimerase, domain 1"/>
    <property type="match status" value="1"/>
</dbReference>